<name>A0A1G8YVD6_9MICO</name>
<dbReference type="InterPro" id="IPR001647">
    <property type="entry name" value="HTH_TetR"/>
</dbReference>
<dbReference type="AlphaFoldDB" id="A0A1G8YVD6"/>
<dbReference type="PROSITE" id="PS50977">
    <property type="entry name" value="HTH_TETR_2"/>
    <property type="match status" value="1"/>
</dbReference>
<dbReference type="Pfam" id="PF00440">
    <property type="entry name" value="TetR_N"/>
    <property type="match status" value="1"/>
</dbReference>
<feature type="DNA-binding region" description="H-T-H motif" evidence="4">
    <location>
        <begin position="38"/>
        <end position="57"/>
    </location>
</feature>
<sequence length="202" mass="21698">MGVAEKQGRARSLSVEDRQAMLIDAVTPLLLEHGRAVTTKQIAECAGIAEGTIFRAFGSKDELIRAAMAKQLDPEPFRARLRAVDPELPLEDKVRAIVALMRGRFTKVFALMSALGTIGPPPGHDSRHEFTEILGRALAPDLERLRVEPARAAQVIRMIALAASVPHVRNGPAFDDDEITSLILHGIIGAPAPPTTAPAPPT</sequence>
<dbReference type="Proteomes" id="UP000198701">
    <property type="component" value="Unassembled WGS sequence"/>
</dbReference>
<dbReference type="InterPro" id="IPR050109">
    <property type="entry name" value="HTH-type_TetR-like_transc_reg"/>
</dbReference>
<evidence type="ECO:0000256" key="4">
    <source>
        <dbReference type="PROSITE-ProRule" id="PRU00335"/>
    </source>
</evidence>
<keyword evidence="3" id="KW-0804">Transcription</keyword>
<proteinExistence type="predicted"/>
<dbReference type="STRING" id="386301.SAMN05216282_102304"/>
<dbReference type="GO" id="GO:0000976">
    <property type="term" value="F:transcription cis-regulatory region binding"/>
    <property type="evidence" value="ECO:0007669"/>
    <property type="project" value="TreeGrafter"/>
</dbReference>
<evidence type="ECO:0000256" key="3">
    <source>
        <dbReference type="ARBA" id="ARBA00023163"/>
    </source>
</evidence>
<evidence type="ECO:0000313" key="5">
    <source>
        <dbReference type="EMBL" id="SDK06768.1"/>
    </source>
</evidence>
<organism evidence="5 6">
    <name type="scientific">Cryobacterium psychrotolerans</name>
    <dbReference type="NCBI Taxonomy" id="386301"/>
    <lineage>
        <taxon>Bacteria</taxon>
        <taxon>Bacillati</taxon>
        <taxon>Actinomycetota</taxon>
        <taxon>Actinomycetes</taxon>
        <taxon>Micrococcales</taxon>
        <taxon>Microbacteriaceae</taxon>
        <taxon>Cryobacterium</taxon>
    </lineage>
</organism>
<dbReference type="PANTHER" id="PTHR30055">
    <property type="entry name" value="HTH-TYPE TRANSCRIPTIONAL REGULATOR RUTR"/>
    <property type="match status" value="1"/>
</dbReference>
<evidence type="ECO:0000256" key="2">
    <source>
        <dbReference type="ARBA" id="ARBA00023125"/>
    </source>
</evidence>
<dbReference type="EMBL" id="FNFU01000002">
    <property type="protein sequence ID" value="SDK06768.1"/>
    <property type="molecule type" value="Genomic_DNA"/>
</dbReference>
<evidence type="ECO:0000313" key="6">
    <source>
        <dbReference type="Proteomes" id="UP000198701"/>
    </source>
</evidence>
<dbReference type="RefSeq" id="WP_092321641.1">
    <property type="nucleotide sequence ID" value="NZ_FNFU01000002.1"/>
</dbReference>
<keyword evidence="2 4" id="KW-0238">DNA-binding</keyword>
<dbReference type="Gene3D" id="1.10.357.10">
    <property type="entry name" value="Tetracycline Repressor, domain 2"/>
    <property type="match status" value="1"/>
</dbReference>
<keyword evidence="1" id="KW-0805">Transcription regulation</keyword>
<evidence type="ECO:0000256" key="1">
    <source>
        <dbReference type="ARBA" id="ARBA00023015"/>
    </source>
</evidence>
<gene>
    <name evidence="5" type="ORF">SAMN05216282_102304</name>
</gene>
<protein>
    <submittedName>
        <fullName evidence="5">Transcriptional regulator, TetR family</fullName>
    </submittedName>
</protein>
<dbReference type="OrthoDB" id="3539650at2"/>
<dbReference type="PANTHER" id="PTHR30055:SF234">
    <property type="entry name" value="HTH-TYPE TRANSCRIPTIONAL REGULATOR BETI"/>
    <property type="match status" value="1"/>
</dbReference>
<dbReference type="GO" id="GO:0003700">
    <property type="term" value="F:DNA-binding transcription factor activity"/>
    <property type="evidence" value="ECO:0007669"/>
    <property type="project" value="TreeGrafter"/>
</dbReference>
<keyword evidence="6" id="KW-1185">Reference proteome</keyword>
<dbReference type="PRINTS" id="PR00455">
    <property type="entry name" value="HTHTETR"/>
</dbReference>
<reference evidence="5 6" key="1">
    <citation type="submission" date="2016-10" db="EMBL/GenBank/DDBJ databases">
        <authorList>
            <person name="de Groot N.N."/>
        </authorList>
    </citation>
    <scope>NUCLEOTIDE SEQUENCE [LARGE SCALE GENOMIC DNA]</scope>
    <source>
        <strain evidence="5 6">CGMCC 1.5382</strain>
    </source>
</reference>
<accession>A0A1G8YVD6</accession>
<dbReference type="SUPFAM" id="SSF46689">
    <property type="entry name" value="Homeodomain-like"/>
    <property type="match status" value="1"/>
</dbReference>
<dbReference type="InterPro" id="IPR009057">
    <property type="entry name" value="Homeodomain-like_sf"/>
</dbReference>